<organism evidence="9">
    <name type="scientific">Propsilocerus akamusi</name>
    <dbReference type="NCBI Taxonomy" id="903466"/>
    <lineage>
        <taxon>Eukaryota</taxon>
        <taxon>Metazoa</taxon>
        <taxon>Ecdysozoa</taxon>
        <taxon>Arthropoda</taxon>
        <taxon>Hexapoda</taxon>
        <taxon>Insecta</taxon>
        <taxon>Pterygota</taxon>
        <taxon>Neoptera</taxon>
        <taxon>Endopterygota</taxon>
        <taxon>Diptera</taxon>
        <taxon>Nematocera</taxon>
        <taxon>Chironomoidea</taxon>
        <taxon>Chironomidae</taxon>
        <taxon>Propsilocerus</taxon>
    </lineage>
</organism>
<comment type="function">
    <text evidence="8">Gustatory receptor which mediates acceptance or avoidance behavior, depending on its substrates.</text>
</comment>
<evidence type="ECO:0000256" key="8">
    <source>
        <dbReference type="RuleBase" id="RU363108"/>
    </source>
</evidence>
<name>A0A7D0TCZ1_9DIPT</name>
<evidence type="ECO:0000256" key="4">
    <source>
        <dbReference type="ARBA" id="ARBA00022989"/>
    </source>
</evidence>
<keyword evidence="4 8" id="KW-1133">Transmembrane helix</keyword>
<dbReference type="GO" id="GO:0030425">
    <property type="term" value="C:dendrite"/>
    <property type="evidence" value="ECO:0007669"/>
    <property type="project" value="TreeGrafter"/>
</dbReference>
<dbReference type="GO" id="GO:0008049">
    <property type="term" value="P:male courtship behavior"/>
    <property type="evidence" value="ECO:0007669"/>
    <property type="project" value="TreeGrafter"/>
</dbReference>
<proteinExistence type="evidence at transcript level"/>
<keyword evidence="7 8" id="KW-0807">Transducer</keyword>
<keyword evidence="3 8" id="KW-0812">Transmembrane</keyword>
<feature type="transmembrane region" description="Helical" evidence="8">
    <location>
        <begin position="350"/>
        <end position="369"/>
    </location>
</feature>
<sequence length="524" mass="60863">MAIEKPTYSYKKSSKSPIPDSLSYLFYVSKIFGLIPYSMSDYITKRQFKLSQFGNILCILSSIHYIIQFHETIGALTMVIGVFIIYLEPFMMTIDVLASMINQTSLLSIFDRLRDIDEKLDKENISLKYKVLRKYSIILMCIAFVGEVTLGIFNLFVFQTDFISLYSLWWLISTIPLLINSVARIWFLVLILLVQQRLRAINEYINTTKKLFFQKKIRHLNAIGSTNQHKDDLFLENIGYLEREIFSTRKMQIKDNNWNWATNRVNDINHNTTNKSRGIIHVLPHDGIKKDQGRYNKITNKKSMMENASINDRGFLINDKMDKKLINLCRAHDEICEIAKQVNRMFSFQMLITMAYGFMFITAQFYFLYCGLLKQQIPILFRTAQNIPLTITSIVYTAYKCVIVIYLSWKTKIDSQKTGIQLHKIANVVDENHFYNVCNHLSLKLLNHHLNFTACGFFDLDMTTIYAITGAITSYLIILIQFNLAAWRSKATLNSTLANNATNYTNMTTTVQPTTFISLTTFWP</sequence>
<dbReference type="InterPro" id="IPR013604">
    <property type="entry name" value="7TM_chemorcpt"/>
</dbReference>
<evidence type="ECO:0000256" key="6">
    <source>
        <dbReference type="ARBA" id="ARBA00023170"/>
    </source>
</evidence>
<keyword evidence="2 8" id="KW-1003">Cell membrane</keyword>
<keyword evidence="6 8" id="KW-0675">Receptor</keyword>
<dbReference type="Pfam" id="PF08395">
    <property type="entry name" value="7tm_7"/>
    <property type="match status" value="2"/>
</dbReference>
<evidence type="ECO:0000313" key="9">
    <source>
        <dbReference type="EMBL" id="QGW50618.1"/>
    </source>
</evidence>
<evidence type="ECO:0000256" key="1">
    <source>
        <dbReference type="ARBA" id="ARBA00004651"/>
    </source>
</evidence>
<dbReference type="GO" id="GO:0030424">
    <property type="term" value="C:axon"/>
    <property type="evidence" value="ECO:0007669"/>
    <property type="project" value="TreeGrafter"/>
</dbReference>
<dbReference type="GO" id="GO:0007165">
    <property type="term" value="P:signal transduction"/>
    <property type="evidence" value="ECO:0007669"/>
    <property type="project" value="UniProtKB-KW"/>
</dbReference>
<evidence type="ECO:0000256" key="3">
    <source>
        <dbReference type="ARBA" id="ARBA00022692"/>
    </source>
</evidence>
<accession>A0A7D0TCZ1</accession>
<feature type="transmembrane region" description="Helical" evidence="8">
    <location>
        <begin position="168"/>
        <end position="194"/>
    </location>
</feature>
<comment type="similarity">
    <text evidence="8">Belongs to the insect chemoreceptor superfamily. Gustatory receptor (GR) family.</text>
</comment>
<protein>
    <recommendedName>
        <fullName evidence="8">Gustatory receptor</fullName>
    </recommendedName>
</protein>
<dbReference type="GO" id="GO:0005886">
    <property type="term" value="C:plasma membrane"/>
    <property type="evidence" value="ECO:0007669"/>
    <property type="project" value="UniProtKB-SubCell"/>
</dbReference>
<comment type="subcellular location">
    <subcellularLocation>
        <location evidence="1 8">Cell membrane</location>
        <topology evidence="1 8">Multi-pass membrane protein</topology>
    </subcellularLocation>
</comment>
<dbReference type="AlphaFoldDB" id="A0A7D0TCZ1"/>
<feature type="transmembrane region" description="Helical" evidence="8">
    <location>
        <begin position="389"/>
        <end position="409"/>
    </location>
</feature>
<reference evidence="9" key="1">
    <citation type="submission" date="2019-07" db="EMBL/GenBank/DDBJ databases">
        <title>Identification and Expression Pattern of Chemosensory Genes from the Transcriptome of the Propsilocerus akamusi.</title>
        <authorList>
            <person name="Yan C."/>
            <person name="Pan L."/>
        </authorList>
    </citation>
    <scope>NUCLEOTIDE SEQUENCE</scope>
</reference>
<feature type="transmembrane region" description="Helical" evidence="8">
    <location>
        <begin position="21"/>
        <end position="38"/>
    </location>
</feature>
<feature type="transmembrane region" description="Helical" evidence="8">
    <location>
        <begin position="135"/>
        <end position="156"/>
    </location>
</feature>
<dbReference type="GO" id="GO:0050909">
    <property type="term" value="P:sensory perception of taste"/>
    <property type="evidence" value="ECO:0007669"/>
    <property type="project" value="InterPro"/>
</dbReference>
<dbReference type="PANTHER" id="PTHR21143:SF128">
    <property type="entry name" value="GUSTATORY RECEPTOR FOR BITTER TASTE 66A"/>
    <property type="match status" value="1"/>
</dbReference>
<dbReference type="GO" id="GO:0007635">
    <property type="term" value="P:chemosensory behavior"/>
    <property type="evidence" value="ECO:0007669"/>
    <property type="project" value="TreeGrafter"/>
</dbReference>
<feature type="transmembrane region" description="Helical" evidence="8">
    <location>
        <begin position="465"/>
        <end position="487"/>
    </location>
</feature>
<evidence type="ECO:0000256" key="2">
    <source>
        <dbReference type="ARBA" id="ARBA00022475"/>
    </source>
</evidence>
<feature type="transmembrane region" description="Helical" evidence="8">
    <location>
        <begin position="73"/>
        <end position="98"/>
    </location>
</feature>
<dbReference type="GO" id="GO:0043025">
    <property type="term" value="C:neuronal cell body"/>
    <property type="evidence" value="ECO:0007669"/>
    <property type="project" value="TreeGrafter"/>
</dbReference>
<dbReference type="EMBL" id="MN132945">
    <property type="protein sequence ID" value="QGW50618.1"/>
    <property type="molecule type" value="mRNA"/>
</dbReference>
<keyword evidence="5 8" id="KW-0472">Membrane</keyword>
<dbReference type="PANTHER" id="PTHR21143">
    <property type="entry name" value="INVERTEBRATE GUSTATORY RECEPTOR"/>
    <property type="match status" value="1"/>
</dbReference>
<evidence type="ECO:0000256" key="5">
    <source>
        <dbReference type="ARBA" id="ARBA00023136"/>
    </source>
</evidence>
<evidence type="ECO:0000256" key="7">
    <source>
        <dbReference type="ARBA" id="ARBA00023224"/>
    </source>
</evidence>